<dbReference type="EMBL" id="OZ021741">
    <property type="protein sequence ID" value="CAK9325802.1"/>
    <property type="molecule type" value="Genomic_DNA"/>
</dbReference>
<reference evidence="1 2" key="1">
    <citation type="submission" date="2024-03" db="EMBL/GenBank/DDBJ databases">
        <authorList>
            <person name="Gkanogiannis A."/>
            <person name="Becerra Lopez-Lavalle L."/>
        </authorList>
    </citation>
    <scope>NUCLEOTIDE SEQUENCE [LARGE SCALE GENOMIC DNA]</scope>
</reference>
<evidence type="ECO:0000313" key="1">
    <source>
        <dbReference type="EMBL" id="CAK9325802.1"/>
    </source>
</evidence>
<evidence type="ECO:0000313" key="2">
    <source>
        <dbReference type="Proteomes" id="UP001642487"/>
    </source>
</evidence>
<name>A0ABP0YZ36_9ROSI</name>
<gene>
    <name evidence="1" type="ORF">CITCOLO1_LOCUS18073</name>
</gene>
<keyword evidence="2" id="KW-1185">Reference proteome</keyword>
<accession>A0ABP0YZ36</accession>
<organism evidence="1 2">
    <name type="scientific">Citrullus colocynthis</name>
    <name type="common">colocynth</name>
    <dbReference type="NCBI Taxonomy" id="252529"/>
    <lineage>
        <taxon>Eukaryota</taxon>
        <taxon>Viridiplantae</taxon>
        <taxon>Streptophyta</taxon>
        <taxon>Embryophyta</taxon>
        <taxon>Tracheophyta</taxon>
        <taxon>Spermatophyta</taxon>
        <taxon>Magnoliopsida</taxon>
        <taxon>eudicotyledons</taxon>
        <taxon>Gunneridae</taxon>
        <taxon>Pentapetalae</taxon>
        <taxon>rosids</taxon>
        <taxon>fabids</taxon>
        <taxon>Cucurbitales</taxon>
        <taxon>Cucurbitaceae</taxon>
        <taxon>Benincaseae</taxon>
        <taxon>Citrullus</taxon>
    </lineage>
</organism>
<dbReference type="Proteomes" id="UP001642487">
    <property type="component" value="Chromosome 7"/>
</dbReference>
<proteinExistence type="predicted"/>
<protein>
    <submittedName>
        <fullName evidence="1">Uncharacterized protein</fullName>
    </submittedName>
</protein>
<sequence length="143" mass="16414">MNSVFNDWLLSFKESGVDQLDEYFLARFLVEDRDKRIIVMMKLWLSLATSTLQTESADLFGKWCVGSQASRMEVLGLKHATTNLAIASLRVMIRSLIGVAVRDEYLFDQHWWSSASTLHHRWSSRCSLVSASVFVNHKVFKTP</sequence>